<keyword evidence="4 12" id="KW-0894">Sodium channel</keyword>
<keyword evidence="7" id="KW-0915">Sodium</keyword>
<sequence>MVFLIINFYKKCLQLYTTTRLFWIIVIGISCWNMTVICILMLKRFLSDSISISVETSFLHWNITFPSVSICLSKSRSNVEIMRFLNEKNINYIKNIHNYLFITPTNINTKEDYCRGFNSTCGVNIHIARKQLLTQFCESIITDITFLEHKQHNCAKIFKFHDLEMGYCFLANNFMDYRNLDELPLRLSPFEARKSLKLFLKQESLWKYEMYVHSNEDIPYFGLLSQTLGQDHIRYTYNMEEMLNSLAVNDESFEKRKCKFPHETIYGSTYHYSFSTCMSDLRVILELKYCNCTLFTSPIKYFNYFCDFRGMSCISKVDITFKAKQIAREKYVCYPSCSEQKIQFVGSSEIKKIARPSFALVEVEIKNVPSLRCVRSVTQSYQDLVVSAGGVIGLFIGISILSVIDIVYLCLKKL</sequence>
<dbReference type="RefSeq" id="XP_011206107.1">
    <property type="nucleotide sequence ID" value="XM_011207805.4"/>
</dbReference>
<feature type="transmembrane region" description="Helical" evidence="13">
    <location>
        <begin position="21"/>
        <end position="42"/>
    </location>
</feature>
<gene>
    <name evidence="15" type="primary">LOC105228134</name>
</gene>
<proteinExistence type="inferred from homology"/>
<keyword evidence="6 13" id="KW-1133">Transmembrane helix</keyword>
<keyword evidence="5 12" id="KW-0812">Transmembrane</keyword>
<dbReference type="GO" id="GO:0005886">
    <property type="term" value="C:plasma membrane"/>
    <property type="evidence" value="ECO:0007669"/>
    <property type="project" value="TreeGrafter"/>
</dbReference>
<dbReference type="KEGG" id="bdr:105228134"/>
<keyword evidence="3 12" id="KW-0813">Transport</keyword>
<dbReference type="FunCoup" id="A0A6I9VAE9">
    <property type="interactions" value="5"/>
</dbReference>
<dbReference type="Gene3D" id="1.10.287.770">
    <property type="entry name" value="YojJ-like"/>
    <property type="match status" value="1"/>
</dbReference>
<dbReference type="InterPro" id="IPR001873">
    <property type="entry name" value="ENaC"/>
</dbReference>
<protein>
    <submittedName>
        <fullName evidence="15">Uncharacterized protein LOC105228134 isoform X1</fullName>
    </submittedName>
</protein>
<organism evidence="14 15">
    <name type="scientific">Bactrocera dorsalis</name>
    <name type="common">Oriental fruit fly</name>
    <name type="synonym">Dacus dorsalis</name>
    <dbReference type="NCBI Taxonomy" id="27457"/>
    <lineage>
        <taxon>Eukaryota</taxon>
        <taxon>Metazoa</taxon>
        <taxon>Ecdysozoa</taxon>
        <taxon>Arthropoda</taxon>
        <taxon>Hexapoda</taxon>
        <taxon>Insecta</taxon>
        <taxon>Pterygota</taxon>
        <taxon>Neoptera</taxon>
        <taxon>Endopterygota</taxon>
        <taxon>Diptera</taxon>
        <taxon>Brachycera</taxon>
        <taxon>Muscomorpha</taxon>
        <taxon>Tephritoidea</taxon>
        <taxon>Tephritidae</taxon>
        <taxon>Bactrocera</taxon>
        <taxon>Bactrocera</taxon>
    </lineage>
</organism>
<keyword evidence="10 12" id="KW-0739">Sodium transport</keyword>
<dbReference type="GO" id="GO:0015280">
    <property type="term" value="F:ligand-gated sodium channel activity"/>
    <property type="evidence" value="ECO:0007669"/>
    <property type="project" value="TreeGrafter"/>
</dbReference>
<name>A0A6I9VAE9_BACDO</name>
<evidence type="ECO:0000256" key="5">
    <source>
        <dbReference type="ARBA" id="ARBA00022692"/>
    </source>
</evidence>
<dbReference type="PANTHER" id="PTHR11690:SF175">
    <property type="entry name" value="PICKPOCKET 13-RELATED"/>
    <property type="match status" value="1"/>
</dbReference>
<feature type="transmembrane region" description="Helical" evidence="13">
    <location>
        <begin position="384"/>
        <end position="411"/>
    </location>
</feature>
<keyword evidence="14" id="KW-1185">Reference proteome</keyword>
<dbReference type="OMA" id="MCKFPSE"/>
<evidence type="ECO:0000256" key="4">
    <source>
        <dbReference type="ARBA" id="ARBA00022461"/>
    </source>
</evidence>
<dbReference type="GeneID" id="105228134"/>
<evidence type="ECO:0000256" key="13">
    <source>
        <dbReference type="SAM" id="Phobius"/>
    </source>
</evidence>
<evidence type="ECO:0000256" key="8">
    <source>
        <dbReference type="ARBA" id="ARBA00023065"/>
    </source>
</evidence>
<evidence type="ECO:0000256" key="6">
    <source>
        <dbReference type="ARBA" id="ARBA00022989"/>
    </source>
</evidence>
<evidence type="ECO:0000313" key="14">
    <source>
        <dbReference type="Proteomes" id="UP001652620"/>
    </source>
</evidence>
<dbReference type="PANTHER" id="PTHR11690">
    <property type="entry name" value="AMILORIDE-SENSITIVE SODIUM CHANNEL-RELATED"/>
    <property type="match status" value="1"/>
</dbReference>
<evidence type="ECO:0000313" key="15">
    <source>
        <dbReference type="RefSeq" id="XP_011206107.1"/>
    </source>
</evidence>
<comment type="subcellular location">
    <subcellularLocation>
        <location evidence="1">Membrane</location>
        <topology evidence="1">Multi-pass membrane protein</topology>
    </subcellularLocation>
</comment>
<evidence type="ECO:0000256" key="11">
    <source>
        <dbReference type="ARBA" id="ARBA00023303"/>
    </source>
</evidence>
<evidence type="ECO:0000256" key="10">
    <source>
        <dbReference type="ARBA" id="ARBA00023201"/>
    </source>
</evidence>
<accession>A0A6I9VAE9</accession>
<dbReference type="AlphaFoldDB" id="A0A6I9VAE9"/>
<evidence type="ECO:0000256" key="2">
    <source>
        <dbReference type="ARBA" id="ARBA00007193"/>
    </source>
</evidence>
<reference evidence="15" key="1">
    <citation type="submission" date="2025-08" db="UniProtKB">
        <authorList>
            <consortium name="RefSeq"/>
        </authorList>
    </citation>
    <scope>IDENTIFICATION</scope>
    <source>
        <tissue evidence="15">Adult</tissue>
    </source>
</reference>
<keyword evidence="8 12" id="KW-0406">Ion transport</keyword>
<evidence type="ECO:0000256" key="1">
    <source>
        <dbReference type="ARBA" id="ARBA00004141"/>
    </source>
</evidence>
<dbReference type="OrthoDB" id="7488946at2759"/>
<keyword evidence="11 12" id="KW-0407">Ion channel</keyword>
<dbReference type="Pfam" id="PF00858">
    <property type="entry name" value="ASC"/>
    <property type="match status" value="1"/>
</dbReference>
<evidence type="ECO:0000256" key="3">
    <source>
        <dbReference type="ARBA" id="ARBA00022448"/>
    </source>
</evidence>
<dbReference type="Proteomes" id="UP001652620">
    <property type="component" value="Unplaced"/>
</dbReference>
<keyword evidence="9 13" id="KW-0472">Membrane</keyword>
<evidence type="ECO:0000256" key="12">
    <source>
        <dbReference type="RuleBase" id="RU000679"/>
    </source>
</evidence>
<dbReference type="InParanoid" id="A0A6I9VAE9"/>
<evidence type="ECO:0000256" key="9">
    <source>
        <dbReference type="ARBA" id="ARBA00023136"/>
    </source>
</evidence>
<evidence type="ECO:0000256" key="7">
    <source>
        <dbReference type="ARBA" id="ARBA00023053"/>
    </source>
</evidence>
<comment type="similarity">
    <text evidence="2 12">Belongs to the amiloride-sensitive sodium channel (TC 1.A.6) family.</text>
</comment>